<dbReference type="InterPro" id="IPR020449">
    <property type="entry name" value="Tscrpt_reg_AraC-type_HTH"/>
</dbReference>
<dbReference type="PANTHER" id="PTHR43130:SF3">
    <property type="entry name" value="HTH-TYPE TRANSCRIPTIONAL REGULATOR RV1931C"/>
    <property type="match status" value="1"/>
</dbReference>
<dbReference type="SMART" id="SM00342">
    <property type="entry name" value="HTH_ARAC"/>
    <property type="match status" value="1"/>
</dbReference>
<accession>A0A512REC9</accession>
<evidence type="ECO:0000313" key="5">
    <source>
        <dbReference type="EMBL" id="GEP94042.1"/>
    </source>
</evidence>
<keyword evidence="3" id="KW-0804">Transcription</keyword>
<name>A0A512REC9_9BACT</name>
<dbReference type="SUPFAM" id="SSF52317">
    <property type="entry name" value="Class I glutamine amidotransferase-like"/>
    <property type="match status" value="1"/>
</dbReference>
<dbReference type="InterPro" id="IPR009057">
    <property type="entry name" value="Homeodomain-like_sf"/>
</dbReference>
<evidence type="ECO:0000256" key="1">
    <source>
        <dbReference type="ARBA" id="ARBA00023015"/>
    </source>
</evidence>
<dbReference type="AlphaFoldDB" id="A0A512REC9"/>
<dbReference type="CDD" id="cd03138">
    <property type="entry name" value="GATase1_AraC_2"/>
    <property type="match status" value="1"/>
</dbReference>
<dbReference type="PRINTS" id="PR00032">
    <property type="entry name" value="HTHARAC"/>
</dbReference>
<dbReference type="InterPro" id="IPR018062">
    <property type="entry name" value="HTH_AraC-typ_CS"/>
</dbReference>
<dbReference type="GO" id="GO:0043565">
    <property type="term" value="F:sequence-specific DNA binding"/>
    <property type="evidence" value="ECO:0007669"/>
    <property type="project" value="InterPro"/>
</dbReference>
<dbReference type="Pfam" id="PF12833">
    <property type="entry name" value="HTH_18"/>
    <property type="match status" value="1"/>
</dbReference>
<protein>
    <submittedName>
        <fullName evidence="5">Transcriptional regulator</fullName>
    </submittedName>
</protein>
<dbReference type="Pfam" id="PF01965">
    <property type="entry name" value="DJ-1_PfpI"/>
    <property type="match status" value="1"/>
</dbReference>
<sequence>MQIGILNYNYAVPTSVSGPADIFAALMRTYPVVSGRELEADFKIDFVTEKKGVFRKQPWGEKVQREITKNDTYDLIIIPAMFSNKIEEVVQKEQKIIEWLKRQHKANAELASICVGSFLLAATGLLDGKKATTNWMFAGLFRQKYPRVMLEDDKIIVDQGKIYSCGGAFSFTTFIIYLIEKYCGHEVAITASKILMINMHQQPQTSFSIFQFQKNHADDEITRVQQYMEANYDKTITVAEMAGISNMSTRNLIRRFEQATGNTPLEYLQRFRIENAKKMLEDKHYGIEQIAMKCGYEDMSFFRKVFKRHVGMTPREYKDKYGRGALKTLQ</sequence>
<keyword evidence="6" id="KW-1185">Reference proteome</keyword>
<dbReference type="Gene3D" id="3.40.50.880">
    <property type="match status" value="1"/>
</dbReference>
<dbReference type="InterPro" id="IPR018060">
    <property type="entry name" value="HTH_AraC"/>
</dbReference>
<gene>
    <name evidence="5" type="ORF">CCY01nite_03020</name>
</gene>
<dbReference type="RefSeq" id="WP_146857540.1">
    <property type="nucleotide sequence ID" value="NZ_BKAU01000001.1"/>
</dbReference>
<feature type="domain" description="HTH araC/xylS-type" evidence="4">
    <location>
        <begin position="222"/>
        <end position="320"/>
    </location>
</feature>
<dbReference type="InterPro" id="IPR002818">
    <property type="entry name" value="DJ-1/PfpI"/>
</dbReference>
<evidence type="ECO:0000313" key="6">
    <source>
        <dbReference type="Proteomes" id="UP000321436"/>
    </source>
</evidence>
<dbReference type="EMBL" id="BKAU01000001">
    <property type="protein sequence ID" value="GEP94042.1"/>
    <property type="molecule type" value="Genomic_DNA"/>
</dbReference>
<reference evidence="5 6" key="1">
    <citation type="submission" date="2019-07" db="EMBL/GenBank/DDBJ databases">
        <title>Whole genome shotgun sequence of Chitinophaga cymbidii NBRC 109752.</title>
        <authorList>
            <person name="Hosoyama A."/>
            <person name="Uohara A."/>
            <person name="Ohji S."/>
            <person name="Ichikawa N."/>
        </authorList>
    </citation>
    <scope>NUCLEOTIDE SEQUENCE [LARGE SCALE GENOMIC DNA]</scope>
    <source>
        <strain evidence="5 6">NBRC 109752</strain>
    </source>
</reference>
<dbReference type="GO" id="GO:0003700">
    <property type="term" value="F:DNA-binding transcription factor activity"/>
    <property type="evidence" value="ECO:0007669"/>
    <property type="project" value="InterPro"/>
</dbReference>
<dbReference type="PROSITE" id="PS01124">
    <property type="entry name" value="HTH_ARAC_FAMILY_2"/>
    <property type="match status" value="1"/>
</dbReference>
<evidence type="ECO:0000256" key="3">
    <source>
        <dbReference type="ARBA" id="ARBA00023163"/>
    </source>
</evidence>
<dbReference type="InterPro" id="IPR029062">
    <property type="entry name" value="Class_I_gatase-like"/>
</dbReference>
<dbReference type="SUPFAM" id="SSF46689">
    <property type="entry name" value="Homeodomain-like"/>
    <property type="match status" value="2"/>
</dbReference>
<dbReference type="OrthoDB" id="9803764at2"/>
<dbReference type="PROSITE" id="PS00041">
    <property type="entry name" value="HTH_ARAC_FAMILY_1"/>
    <property type="match status" value="1"/>
</dbReference>
<dbReference type="Proteomes" id="UP000321436">
    <property type="component" value="Unassembled WGS sequence"/>
</dbReference>
<dbReference type="Gene3D" id="1.10.10.60">
    <property type="entry name" value="Homeodomain-like"/>
    <property type="match status" value="2"/>
</dbReference>
<evidence type="ECO:0000259" key="4">
    <source>
        <dbReference type="PROSITE" id="PS01124"/>
    </source>
</evidence>
<evidence type="ECO:0000256" key="2">
    <source>
        <dbReference type="ARBA" id="ARBA00023125"/>
    </source>
</evidence>
<organism evidence="5 6">
    <name type="scientific">Chitinophaga cymbidii</name>
    <dbReference type="NCBI Taxonomy" id="1096750"/>
    <lineage>
        <taxon>Bacteria</taxon>
        <taxon>Pseudomonadati</taxon>
        <taxon>Bacteroidota</taxon>
        <taxon>Chitinophagia</taxon>
        <taxon>Chitinophagales</taxon>
        <taxon>Chitinophagaceae</taxon>
        <taxon>Chitinophaga</taxon>
    </lineage>
</organism>
<dbReference type="InterPro" id="IPR052158">
    <property type="entry name" value="INH-QAR"/>
</dbReference>
<keyword evidence="1" id="KW-0805">Transcription regulation</keyword>
<dbReference type="PANTHER" id="PTHR43130">
    <property type="entry name" value="ARAC-FAMILY TRANSCRIPTIONAL REGULATOR"/>
    <property type="match status" value="1"/>
</dbReference>
<keyword evidence="2" id="KW-0238">DNA-binding</keyword>
<comment type="caution">
    <text evidence="5">The sequence shown here is derived from an EMBL/GenBank/DDBJ whole genome shotgun (WGS) entry which is preliminary data.</text>
</comment>
<proteinExistence type="predicted"/>